<protein>
    <recommendedName>
        <fullName evidence="3">Phage tail protein</fullName>
    </recommendedName>
</protein>
<dbReference type="RefSeq" id="WP_154358469.1">
    <property type="nucleotide sequence ID" value="NZ_WKJL01000010.1"/>
</dbReference>
<dbReference type="EMBL" id="WKJL01000010">
    <property type="protein sequence ID" value="MRW85411.1"/>
    <property type="molecule type" value="Genomic_DNA"/>
</dbReference>
<organism evidence="1 2">
    <name type="scientific">Duganella aquatilis</name>
    <dbReference type="NCBI Taxonomy" id="2666082"/>
    <lineage>
        <taxon>Bacteria</taxon>
        <taxon>Pseudomonadati</taxon>
        <taxon>Pseudomonadota</taxon>
        <taxon>Betaproteobacteria</taxon>
        <taxon>Burkholderiales</taxon>
        <taxon>Oxalobacteraceae</taxon>
        <taxon>Telluria group</taxon>
        <taxon>Duganella</taxon>
    </lineage>
</organism>
<accession>A0A844D3B2</accession>
<evidence type="ECO:0008006" key="3">
    <source>
        <dbReference type="Google" id="ProtNLM"/>
    </source>
</evidence>
<evidence type="ECO:0000313" key="2">
    <source>
        <dbReference type="Proteomes" id="UP000439986"/>
    </source>
</evidence>
<evidence type="ECO:0000313" key="1">
    <source>
        <dbReference type="EMBL" id="MRW85411.1"/>
    </source>
</evidence>
<name>A0A844D3B2_9BURK</name>
<reference evidence="1 2" key="1">
    <citation type="submission" date="2019-11" db="EMBL/GenBank/DDBJ databases">
        <title>Novel species isolated from a subtropical stream in China.</title>
        <authorList>
            <person name="Lu H."/>
        </authorList>
    </citation>
    <scope>NUCLEOTIDE SEQUENCE [LARGE SCALE GENOMIC DNA]</scope>
    <source>
        <strain evidence="1 2">FT26W</strain>
    </source>
</reference>
<gene>
    <name evidence="1" type="ORF">GJ698_15100</name>
</gene>
<comment type="caution">
    <text evidence="1">The sequence shown here is derived from an EMBL/GenBank/DDBJ whole genome shotgun (WGS) entry which is preliminary data.</text>
</comment>
<dbReference type="AlphaFoldDB" id="A0A844D3B2"/>
<dbReference type="Proteomes" id="UP000439986">
    <property type="component" value="Unassembled WGS sequence"/>
</dbReference>
<keyword evidence="2" id="KW-1185">Reference proteome</keyword>
<proteinExistence type="predicted"/>
<sequence>MSNGENVTTVAESELYISLAAPATHTKAGFEALTWVLIGEITDIGTVTGREYNTSTHAPVASAQQIEKKASYKLGTSEFKMGWDENDEGQMMVDEASKDYSIPSFKLVKQDGAIRYFTAQVSKFTEDNGTVDNVVQGSMTLLRQTDTIRVPAPV</sequence>
<dbReference type="Gene3D" id="4.10.410.40">
    <property type="match status" value="1"/>
</dbReference>